<evidence type="ECO:0000259" key="2">
    <source>
        <dbReference type="SMART" id="SM00899"/>
    </source>
</evidence>
<proteinExistence type="predicted"/>
<protein>
    <submittedName>
        <fullName evidence="3">Ferrous iron transport protein A</fullName>
    </submittedName>
</protein>
<dbReference type="SUPFAM" id="SSF50037">
    <property type="entry name" value="C-terminal domain of transcriptional repressors"/>
    <property type="match status" value="1"/>
</dbReference>
<dbReference type="RefSeq" id="WP_104754930.1">
    <property type="nucleotide sequence ID" value="NZ_JBHEEO010000001.1"/>
</dbReference>
<evidence type="ECO:0000313" key="4">
    <source>
        <dbReference type="Proteomes" id="UP000238493"/>
    </source>
</evidence>
<comment type="caution">
    <text evidence="3">The sequence shown here is derived from an EMBL/GenBank/DDBJ whole genome shotgun (WGS) entry which is preliminary data.</text>
</comment>
<dbReference type="PANTHER" id="PTHR42954:SF2">
    <property type="entry name" value="FE(2+) TRANSPORT PROTEIN A"/>
    <property type="match status" value="1"/>
</dbReference>
<dbReference type="GO" id="GO:0046914">
    <property type="term" value="F:transition metal ion binding"/>
    <property type="evidence" value="ECO:0007669"/>
    <property type="project" value="InterPro"/>
</dbReference>
<gene>
    <name evidence="3" type="ORF">C3731_06735</name>
</gene>
<dbReference type="AlphaFoldDB" id="A0A2S7J2I9"/>
<dbReference type="Proteomes" id="UP000238493">
    <property type="component" value="Unassembled WGS sequence"/>
</dbReference>
<accession>A0A2S7J2I9</accession>
<feature type="domain" description="Ferrous iron transporter FeoA-like" evidence="2">
    <location>
        <begin position="11"/>
        <end position="92"/>
    </location>
</feature>
<dbReference type="InterPro" id="IPR038157">
    <property type="entry name" value="FeoA_core_dom"/>
</dbReference>
<keyword evidence="4" id="KW-1185">Reference proteome</keyword>
<keyword evidence="1" id="KW-0408">Iron</keyword>
<dbReference type="SMART" id="SM00899">
    <property type="entry name" value="FeoA"/>
    <property type="match status" value="1"/>
</dbReference>
<dbReference type="PANTHER" id="PTHR42954">
    <property type="entry name" value="FE(2+) TRANSPORT PROTEIN A"/>
    <property type="match status" value="1"/>
</dbReference>
<dbReference type="Pfam" id="PF04023">
    <property type="entry name" value="FeoA"/>
    <property type="match status" value="1"/>
</dbReference>
<name>A0A2S7J2I9_9HYPH</name>
<organism evidence="3 4">
    <name type="scientific">Brucella oryzae</name>
    <dbReference type="NCBI Taxonomy" id="335286"/>
    <lineage>
        <taxon>Bacteria</taxon>
        <taxon>Pseudomonadati</taxon>
        <taxon>Pseudomonadota</taxon>
        <taxon>Alphaproteobacteria</taxon>
        <taxon>Hyphomicrobiales</taxon>
        <taxon>Brucellaceae</taxon>
        <taxon>Brucella/Ochrobactrum group</taxon>
        <taxon>Brucella</taxon>
    </lineage>
</organism>
<dbReference type="InterPro" id="IPR008988">
    <property type="entry name" value="Transcriptional_repressor_C"/>
</dbReference>
<dbReference type="InterPro" id="IPR052713">
    <property type="entry name" value="FeoA"/>
</dbReference>
<sequence>MVLPIDKAKLIRLGAAPRGYRGFIHHIESDAGSSGLPPEEIERRLLELGFIEGAEVSILHEGPLRRDPIAVRINGATVALRRKEAMAILIHESHYDAQFKSFEDATDSPGWRA</sequence>
<dbReference type="EMBL" id="PTRC01000011">
    <property type="protein sequence ID" value="PQA74478.1"/>
    <property type="molecule type" value="Genomic_DNA"/>
</dbReference>
<reference evidence="3 4" key="1">
    <citation type="submission" date="2018-02" db="EMBL/GenBank/DDBJ databases">
        <title>Draft genome sequence of Ochrobactrum oryzae found in Brazil.</title>
        <authorList>
            <person name="Cerdeira L."/>
            <person name="Andrade F."/>
            <person name="Zacariotto T."/>
            <person name="Barbosa B."/>
            <person name="Santos S."/>
            <person name="Cassetari V."/>
            <person name="Lincopan N."/>
        </authorList>
    </citation>
    <scope>NUCLEOTIDE SEQUENCE [LARGE SCALE GENOMIC DNA]</scope>
    <source>
        <strain evidence="3 4">OA447</strain>
    </source>
</reference>
<dbReference type="Gene3D" id="2.30.30.90">
    <property type="match status" value="1"/>
</dbReference>
<dbReference type="InterPro" id="IPR007167">
    <property type="entry name" value="Fe-transptr_FeoA-like"/>
</dbReference>
<evidence type="ECO:0000313" key="3">
    <source>
        <dbReference type="EMBL" id="PQA74478.1"/>
    </source>
</evidence>
<evidence type="ECO:0000256" key="1">
    <source>
        <dbReference type="ARBA" id="ARBA00023004"/>
    </source>
</evidence>
<dbReference type="OrthoDB" id="7173531at2"/>